<dbReference type="EMBL" id="WSEM01000020">
    <property type="protein sequence ID" value="MVQ37761.1"/>
    <property type="molecule type" value="Genomic_DNA"/>
</dbReference>
<reference evidence="1 2" key="1">
    <citation type="submission" date="2019-12" db="EMBL/GenBank/DDBJ databases">
        <authorList>
            <person name="Huq M.A."/>
        </authorList>
    </citation>
    <scope>NUCLEOTIDE SEQUENCE [LARGE SCALE GENOMIC DNA]</scope>
    <source>
        <strain evidence="1 2">MAH-34</strain>
    </source>
</reference>
<evidence type="ECO:0000313" key="1">
    <source>
        <dbReference type="EMBL" id="MVQ37761.1"/>
    </source>
</evidence>
<protein>
    <submittedName>
        <fullName evidence="1">Uncharacterized protein</fullName>
    </submittedName>
</protein>
<gene>
    <name evidence="1" type="ORF">GON05_24360</name>
</gene>
<comment type="caution">
    <text evidence="1">The sequence shown here is derived from an EMBL/GenBank/DDBJ whole genome shotgun (WGS) entry which is preliminary data.</text>
</comment>
<organism evidence="1 2">
    <name type="scientific">Paenibacillus anseongense</name>
    <dbReference type="NCBI Taxonomy" id="2682845"/>
    <lineage>
        <taxon>Bacteria</taxon>
        <taxon>Bacillati</taxon>
        <taxon>Bacillota</taxon>
        <taxon>Bacilli</taxon>
        <taxon>Bacillales</taxon>
        <taxon>Paenibacillaceae</taxon>
        <taxon>Paenibacillus</taxon>
    </lineage>
</organism>
<dbReference type="RefSeq" id="WP_181646691.1">
    <property type="nucleotide sequence ID" value="NZ_WSEM01000020.1"/>
</dbReference>
<accession>A0ABW9UFG3</accession>
<keyword evidence="2" id="KW-1185">Reference proteome</keyword>
<proteinExistence type="predicted"/>
<evidence type="ECO:0000313" key="2">
    <source>
        <dbReference type="Proteomes" id="UP000467637"/>
    </source>
</evidence>
<name>A0ABW9UFG3_9BACL</name>
<sequence length="113" mass="13343">MGDQLEILEDLIGKKIIKILPPLRAKKEILSDDFLEMFVYLEKLKDLLSGQKVISRSLSYKLFHFYFEVNKQFSFIHDSTQIKELQQKLFIAVISTLNDNFFIDSTPKEERLK</sequence>
<dbReference type="Proteomes" id="UP000467637">
    <property type="component" value="Unassembled WGS sequence"/>
</dbReference>